<proteinExistence type="predicted"/>
<dbReference type="EMBL" id="QXFT01000013">
    <property type="protein sequence ID" value="KAE9359751.1"/>
    <property type="molecule type" value="Genomic_DNA"/>
</dbReference>
<name>A0A6A4G590_9STRA</name>
<keyword evidence="3" id="KW-1185">Reference proteome</keyword>
<dbReference type="Proteomes" id="UP000434957">
    <property type="component" value="Unassembled WGS sequence"/>
</dbReference>
<evidence type="ECO:0000313" key="3">
    <source>
        <dbReference type="Proteomes" id="UP000434957"/>
    </source>
</evidence>
<sequence>MKSHYQTCSVFTLLCKADRYRYKLQNRMVVIRPLTQGNSKLQE</sequence>
<comment type="caution">
    <text evidence="2">The sequence shown here is derived from an EMBL/GenBank/DDBJ whole genome shotgun (WGS) entry which is preliminary data.</text>
</comment>
<organism evidence="2 3">
    <name type="scientific">Phytophthora rubi</name>
    <dbReference type="NCBI Taxonomy" id="129364"/>
    <lineage>
        <taxon>Eukaryota</taxon>
        <taxon>Sar</taxon>
        <taxon>Stramenopiles</taxon>
        <taxon>Oomycota</taxon>
        <taxon>Peronosporomycetes</taxon>
        <taxon>Peronosporales</taxon>
        <taxon>Peronosporaceae</taxon>
        <taxon>Phytophthora</taxon>
    </lineage>
</organism>
<evidence type="ECO:0000313" key="1">
    <source>
        <dbReference type="EMBL" id="KAE9047048.1"/>
    </source>
</evidence>
<dbReference type="Proteomes" id="UP000435112">
    <property type="component" value="Unassembled WGS sequence"/>
</dbReference>
<protein>
    <submittedName>
        <fullName evidence="2">Uncharacterized protein</fullName>
    </submittedName>
</protein>
<accession>A0A6A4G590</accession>
<evidence type="ECO:0000313" key="4">
    <source>
        <dbReference type="Proteomes" id="UP000435112"/>
    </source>
</evidence>
<reference evidence="2 3" key="1">
    <citation type="submission" date="2018-08" db="EMBL/GenBank/DDBJ databases">
        <title>Genomic investigation of the strawberry pathogen Phytophthora fragariae indicates pathogenicity is determined by transcriptional variation in three key races.</title>
        <authorList>
            <person name="Adams T.M."/>
            <person name="Armitage A.D."/>
            <person name="Sobczyk M.K."/>
            <person name="Bates H.J."/>
            <person name="Dunwell J.M."/>
            <person name="Nellist C.F."/>
            <person name="Harrison R.J."/>
        </authorList>
    </citation>
    <scope>NUCLEOTIDE SEQUENCE [LARGE SCALE GENOMIC DNA]</scope>
    <source>
        <strain evidence="1 4">SCRP324</strain>
        <strain evidence="2 3">SCRP333</strain>
    </source>
</reference>
<dbReference type="EMBL" id="QXFU01000036">
    <property type="protein sequence ID" value="KAE9047048.1"/>
    <property type="molecule type" value="Genomic_DNA"/>
</dbReference>
<evidence type="ECO:0000313" key="2">
    <source>
        <dbReference type="EMBL" id="KAE9359751.1"/>
    </source>
</evidence>
<dbReference type="AlphaFoldDB" id="A0A6A4G590"/>
<gene>
    <name evidence="1" type="ORF">PR002_g1256</name>
    <name evidence="2" type="ORF">PR003_g578</name>
</gene>